<keyword evidence="2" id="KW-0347">Helicase</keyword>
<keyword evidence="1" id="KW-0472">Membrane</keyword>
<dbReference type="RefSeq" id="WP_008008596.1">
    <property type="nucleotide sequence ID" value="NZ_AOIT01000008.1"/>
</dbReference>
<keyword evidence="3" id="KW-1185">Reference proteome</keyword>
<dbReference type="Gene3D" id="2.40.50.140">
    <property type="entry name" value="Nucleic acid-binding proteins"/>
    <property type="match status" value="1"/>
</dbReference>
<keyword evidence="2" id="KW-0547">Nucleotide-binding</keyword>
<keyword evidence="1" id="KW-0812">Transmembrane</keyword>
<evidence type="ECO:0000313" key="3">
    <source>
        <dbReference type="Proteomes" id="UP000011615"/>
    </source>
</evidence>
<dbReference type="eggNOG" id="arCOG02859">
    <property type="taxonomic scope" value="Archaea"/>
</dbReference>
<keyword evidence="2" id="KW-0378">Hydrolase</keyword>
<sequence>MRLASRITITIILLTTLGGLCVHYDTTYDENWPHPTGDQFQEQSPEQFVGERVLLFGEVQTVDADAITIHVTDDNDNVAAELEVLGIEDRVKPGGVVQVYGVLESKTKLHAEQTVVVNRDPSATIYKLGASVVGLLLAVAYFFRQWQIDFQKLAFKPRTTKDPEPEEVHNRG</sequence>
<reference evidence="2 3" key="1">
    <citation type="journal article" date="2014" name="PLoS Genet.">
        <title>Phylogenetically driven sequencing of extremely halophilic archaea reveals strategies for static and dynamic osmo-response.</title>
        <authorList>
            <person name="Becker E.A."/>
            <person name="Seitzer P.M."/>
            <person name="Tritt A."/>
            <person name="Larsen D."/>
            <person name="Krusor M."/>
            <person name="Yao A.I."/>
            <person name="Wu D."/>
            <person name="Madern D."/>
            <person name="Eisen J.A."/>
            <person name="Darling A.E."/>
            <person name="Facciotti M.T."/>
        </authorList>
    </citation>
    <scope>NUCLEOTIDE SEQUENCE [LARGE SCALE GENOMIC DNA]</scope>
    <source>
        <strain evidence="2 3">JCM 13563</strain>
    </source>
</reference>
<keyword evidence="1" id="KW-1133">Transmembrane helix</keyword>
<gene>
    <name evidence="2" type="ORF">C476_00107</name>
</gene>
<evidence type="ECO:0000256" key="1">
    <source>
        <dbReference type="SAM" id="Phobius"/>
    </source>
</evidence>
<dbReference type="EMBL" id="AOIT01000008">
    <property type="protein sequence ID" value="ELZ26370.1"/>
    <property type="molecule type" value="Genomic_DNA"/>
</dbReference>
<dbReference type="PATRIC" id="fig|1230457.4.peg.14"/>
<dbReference type="OrthoDB" id="268419at2157"/>
<proteinExistence type="predicted"/>
<accession>M0CSX6</accession>
<evidence type="ECO:0000313" key="2">
    <source>
        <dbReference type="EMBL" id="ELZ26370.1"/>
    </source>
</evidence>
<dbReference type="Proteomes" id="UP000011615">
    <property type="component" value="Unassembled WGS sequence"/>
</dbReference>
<name>M0CSX6_9EURY</name>
<dbReference type="InterPro" id="IPR012340">
    <property type="entry name" value="NA-bd_OB-fold"/>
</dbReference>
<feature type="transmembrane region" description="Helical" evidence="1">
    <location>
        <begin position="125"/>
        <end position="143"/>
    </location>
</feature>
<dbReference type="AlphaFoldDB" id="M0CSX6"/>
<organism evidence="2 3">
    <name type="scientific">Natrinema limicola JCM 13563</name>
    <dbReference type="NCBI Taxonomy" id="1230457"/>
    <lineage>
        <taxon>Archaea</taxon>
        <taxon>Methanobacteriati</taxon>
        <taxon>Methanobacteriota</taxon>
        <taxon>Stenosarchaea group</taxon>
        <taxon>Halobacteria</taxon>
        <taxon>Halobacteriales</taxon>
        <taxon>Natrialbaceae</taxon>
        <taxon>Natrinema</taxon>
    </lineage>
</organism>
<dbReference type="GO" id="GO:0004386">
    <property type="term" value="F:helicase activity"/>
    <property type="evidence" value="ECO:0007669"/>
    <property type="project" value="UniProtKB-KW"/>
</dbReference>
<keyword evidence="2" id="KW-0067">ATP-binding</keyword>
<dbReference type="InterPro" id="IPR058927">
    <property type="entry name" value="OB_2TM"/>
</dbReference>
<comment type="caution">
    <text evidence="2">The sequence shown here is derived from an EMBL/GenBank/DDBJ whole genome shotgun (WGS) entry which is preliminary data.</text>
</comment>
<dbReference type="Pfam" id="PF26045">
    <property type="entry name" value="OB_2TM_halo"/>
    <property type="match status" value="1"/>
</dbReference>
<protein>
    <submittedName>
        <fullName evidence="2">OB-fold tRNA/helicase-type nucleic acid binding protein</fullName>
    </submittedName>
</protein>